<accession>A0ABV3QMF1</accession>
<keyword evidence="4" id="KW-1185">Reference proteome</keyword>
<feature type="compositionally biased region" description="Low complexity" evidence="1">
    <location>
        <begin position="32"/>
        <end position="50"/>
    </location>
</feature>
<evidence type="ECO:0000313" key="4">
    <source>
        <dbReference type="Proteomes" id="UP001556170"/>
    </source>
</evidence>
<feature type="domain" description="CD-NTase-associated protein 12/Pycsar effector protein TIR" evidence="2">
    <location>
        <begin position="265"/>
        <end position="381"/>
    </location>
</feature>
<name>A0ABV3QMF1_9GAMM</name>
<proteinExistence type="predicted"/>
<comment type="caution">
    <text evidence="3">The sequence shown here is derived from an EMBL/GenBank/DDBJ whole genome shotgun (WGS) entry which is preliminary data.</text>
</comment>
<protein>
    <submittedName>
        <fullName evidence="3">TIR domain-containing protein</fullName>
    </submittedName>
</protein>
<dbReference type="EMBL" id="JBFOHL010000003">
    <property type="protein sequence ID" value="MEW9623579.1"/>
    <property type="molecule type" value="Genomic_DNA"/>
</dbReference>
<reference evidence="3 4" key="1">
    <citation type="submission" date="2024-06" db="EMBL/GenBank/DDBJ databases">
        <authorList>
            <person name="Woo H."/>
        </authorList>
    </citation>
    <scope>NUCLEOTIDE SEQUENCE [LARGE SCALE GENOMIC DNA]</scope>
    <source>
        <strain evidence="3 4">S2-g</strain>
    </source>
</reference>
<evidence type="ECO:0000259" key="2">
    <source>
        <dbReference type="Pfam" id="PF10137"/>
    </source>
</evidence>
<dbReference type="InterPro" id="IPR019302">
    <property type="entry name" value="CAP12/PCTIR_TIR_dom"/>
</dbReference>
<evidence type="ECO:0000313" key="3">
    <source>
        <dbReference type="EMBL" id="MEW9623579.1"/>
    </source>
</evidence>
<evidence type="ECO:0000256" key="1">
    <source>
        <dbReference type="SAM" id="MobiDB-lite"/>
    </source>
</evidence>
<feature type="region of interest" description="Disordered" evidence="1">
    <location>
        <begin position="226"/>
        <end position="261"/>
    </location>
</feature>
<dbReference type="Proteomes" id="UP001556170">
    <property type="component" value="Unassembled WGS sequence"/>
</dbReference>
<dbReference type="Pfam" id="PF10137">
    <property type="entry name" value="CAP12-PCTIR_TIR"/>
    <property type="match status" value="1"/>
</dbReference>
<feature type="region of interest" description="Disordered" evidence="1">
    <location>
        <begin position="32"/>
        <end position="53"/>
    </location>
</feature>
<sequence length="402" mass="43975">MFRTLQTFLLFCLTMKGASHFHTSGGRMATSAKAKGAAKKAPAPQPSSTKRSYVSQADIPAFGIEQAIRIPQAIADNYGKSPTKPLRVAQAMDMTPGSSHFRMLCGASIAYGLTEGGYNSETIAITPLGRRIVAPTKENDDLAAKREAFLRPRVIREFLAKYNNSRLPSEQIAGNVLEEMGVPKEKAKEVLALIIDGLQALGLSRDVKNQMYVDLDGAAVLSEIASSTGDSEARDDRNDQENPAHDESSEMPAQSAQTQKRETGRVFITHGKNKEIAGQIRELLTFGGFTPIISIENETISKPVPDKVMDDMRSCSAAIIHVGTDQRLIDPEGKEHKILNQNVLIEIGAAMALYGRKFILLVEKGATLPSNLQGLYEVRYEGEKLDYDATMKLLKAFNDFRG</sequence>
<gene>
    <name evidence="3" type="ORF">ABQJ56_05005</name>
</gene>
<organism evidence="3 4">
    <name type="scientific">Rhodanobacter geophilus</name>
    <dbReference type="NCBI Taxonomy" id="3162488"/>
    <lineage>
        <taxon>Bacteria</taxon>
        <taxon>Pseudomonadati</taxon>
        <taxon>Pseudomonadota</taxon>
        <taxon>Gammaproteobacteria</taxon>
        <taxon>Lysobacterales</taxon>
        <taxon>Rhodanobacteraceae</taxon>
        <taxon>Rhodanobacter</taxon>
    </lineage>
</organism>
<dbReference type="RefSeq" id="WP_367843887.1">
    <property type="nucleotide sequence ID" value="NZ_JBFOHL010000003.1"/>
</dbReference>
<feature type="compositionally biased region" description="Basic and acidic residues" evidence="1">
    <location>
        <begin position="231"/>
        <end position="248"/>
    </location>
</feature>